<evidence type="ECO:0000313" key="2">
    <source>
        <dbReference type="Proteomes" id="UP000887574"/>
    </source>
</evidence>
<dbReference type="Proteomes" id="UP000887574">
    <property type="component" value="Unplaced"/>
</dbReference>
<protein>
    <submittedName>
        <fullName evidence="3">Uncharacterized protein</fullName>
    </submittedName>
</protein>
<keyword evidence="2" id="KW-1185">Reference proteome</keyword>
<dbReference type="AlphaFoldDB" id="A0A915EA47"/>
<keyword evidence="1" id="KW-0812">Transmembrane</keyword>
<accession>A0A915EA47</accession>
<name>A0A915EA47_9BILA</name>
<reference evidence="3" key="1">
    <citation type="submission" date="2022-11" db="UniProtKB">
        <authorList>
            <consortium name="WormBaseParasite"/>
        </authorList>
    </citation>
    <scope>IDENTIFICATION</scope>
</reference>
<keyword evidence="1" id="KW-1133">Transmembrane helix</keyword>
<sequence length="75" mass="8226">MEYQAVKCVAMVCLVIICTSLFVKYFNQASKDRCSNGDEGLIHELVKHDDVFIAARGALEDMGTTSTCPTLLVNP</sequence>
<evidence type="ECO:0000256" key="1">
    <source>
        <dbReference type="SAM" id="Phobius"/>
    </source>
</evidence>
<organism evidence="2 3">
    <name type="scientific">Ditylenchus dipsaci</name>
    <dbReference type="NCBI Taxonomy" id="166011"/>
    <lineage>
        <taxon>Eukaryota</taxon>
        <taxon>Metazoa</taxon>
        <taxon>Ecdysozoa</taxon>
        <taxon>Nematoda</taxon>
        <taxon>Chromadorea</taxon>
        <taxon>Rhabditida</taxon>
        <taxon>Tylenchina</taxon>
        <taxon>Tylenchomorpha</taxon>
        <taxon>Sphaerularioidea</taxon>
        <taxon>Anguinidae</taxon>
        <taxon>Anguininae</taxon>
        <taxon>Ditylenchus</taxon>
    </lineage>
</organism>
<dbReference type="WBParaSite" id="jg3147">
    <property type="protein sequence ID" value="jg3147"/>
    <property type="gene ID" value="jg3147"/>
</dbReference>
<evidence type="ECO:0000313" key="3">
    <source>
        <dbReference type="WBParaSite" id="jg3147"/>
    </source>
</evidence>
<proteinExistence type="predicted"/>
<keyword evidence="1" id="KW-0472">Membrane</keyword>
<feature type="transmembrane region" description="Helical" evidence="1">
    <location>
        <begin position="6"/>
        <end position="26"/>
    </location>
</feature>